<organism evidence="1 2">
    <name type="scientific">Rhynchophorus ferrugineus</name>
    <name type="common">Red palm weevil</name>
    <name type="synonym">Curculio ferrugineus</name>
    <dbReference type="NCBI Taxonomy" id="354439"/>
    <lineage>
        <taxon>Eukaryota</taxon>
        <taxon>Metazoa</taxon>
        <taxon>Ecdysozoa</taxon>
        <taxon>Arthropoda</taxon>
        <taxon>Hexapoda</taxon>
        <taxon>Insecta</taxon>
        <taxon>Pterygota</taxon>
        <taxon>Neoptera</taxon>
        <taxon>Endopterygota</taxon>
        <taxon>Coleoptera</taxon>
        <taxon>Polyphaga</taxon>
        <taxon>Cucujiformia</taxon>
        <taxon>Curculionidae</taxon>
        <taxon>Dryophthorinae</taxon>
        <taxon>Rhynchophorus</taxon>
    </lineage>
</organism>
<dbReference type="AlphaFoldDB" id="A0A834HNR8"/>
<name>A0A834HNR8_RHYFE</name>
<reference evidence="1" key="1">
    <citation type="submission" date="2020-08" db="EMBL/GenBank/DDBJ databases">
        <title>Genome sequencing and assembly of the red palm weevil Rhynchophorus ferrugineus.</title>
        <authorList>
            <person name="Dias G.B."/>
            <person name="Bergman C.M."/>
            <person name="Manee M."/>
        </authorList>
    </citation>
    <scope>NUCLEOTIDE SEQUENCE</scope>
    <source>
        <strain evidence="1">AA-2017</strain>
        <tissue evidence="1">Whole larva</tissue>
    </source>
</reference>
<gene>
    <name evidence="1" type="ORF">GWI33_020828</name>
</gene>
<accession>A0A834HNR8</accession>
<evidence type="ECO:0000313" key="1">
    <source>
        <dbReference type="EMBL" id="KAF7265745.1"/>
    </source>
</evidence>
<dbReference type="Proteomes" id="UP000625711">
    <property type="component" value="Unassembled WGS sequence"/>
</dbReference>
<protein>
    <submittedName>
        <fullName evidence="1">Uncharacterized protein</fullName>
    </submittedName>
</protein>
<dbReference type="EMBL" id="JAACXV010014584">
    <property type="protein sequence ID" value="KAF7265745.1"/>
    <property type="molecule type" value="Genomic_DNA"/>
</dbReference>
<sequence length="108" mass="12598">MHLQPVSGLRPVIHFQILRPRLVPTHFSIVASLSRFRYRRLLDEDRDYRAGNMGRQRKGPGAFSLRLGSYCALFFLDNCIREIRKDVSAWLFSSFDHSLSFDEKIAII</sequence>
<proteinExistence type="predicted"/>
<evidence type="ECO:0000313" key="2">
    <source>
        <dbReference type="Proteomes" id="UP000625711"/>
    </source>
</evidence>
<keyword evidence="2" id="KW-1185">Reference proteome</keyword>
<comment type="caution">
    <text evidence="1">The sequence shown here is derived from an EMBL/GenBank/DDBJ whole genome shotgun (WGS) entry which is preliminary data.</text>
</comment>